<sequence>MKDYKSTLYVAAGACSYGLLATIVKYANHLGINTSLLTFLQFMFGFLLLLALNLLSKRNVEEYSVIKFSSKIKLMIWGISLGLTTTLYYLSIQYIPVSIGIILLMQSIWISLVAEALLLKKFPSRAKIIGVIIVLVGTAFATNILQNDIALNYKGILLGFGAGISYALAIYASSSIEKQLPSLVRSQFLVLGGLLLIVVFWNIAIVRYMQIEALPWGLLIAIFGTILPPLLFTKGIPQTGIAMGNIISSLEIPISTLSAMFVLQEVVTGFQWFDILLILTAVIIINLRNQHELTSA</sequence>
<dbReference type="InterPro" id="IPR037185">
    <property type="entry name" value="EmrE-like"/>
</dbReference>
<feature type="domain" description="EamA" evidence="2">
    <location>
        <begin position="154"/>
        <end position="286"/>
    </location>
</feature>
<feature type="transmembrane region" description="Helical" evidence="1">
    <location>
        <begin position="188"/>
        <end position="208"/>
    </location>
</feature>
<evidence type="ECO:0000259" key="2">
    <source>
        <dbReference type="Pfam" id="PF00892"/>
    </source>
</evidence>
<reference evidence="3 4" key="1">
    <citation type="submission" date="2023-07" db="EMBL/GenBank/DDBJ databases">
        <title>Functional and genomic diversity of the sorghum phyllosphere microbiome.</title>
        <authorList>
            <person name="Shade A."/>
        </authorList>
    </citation>
    <scope>NUCLEOTIDE SEQUENCE [LARGE SCALE GENOMIC DNA]</scope>
    <source>
        <strain evidence="3 4">SORGH_AS_0892</strain>
    </source>
</reference>
<accession>A0ABU0U8Q9</accession>
<protein>
    <submittedName>
        <fullName evidence="3">Drug/metabolite transporter (DMT)-like permease</fullName>
    </submittedName>
</protein>
<keyword evidence="1" id="KW-0812">Transmembrane</keyword>
<dbReference type="SUPFAM" id="SSF103481">
    <property type="entry name" value="Multidrug resistance efflux transporter EmrE"/>
    <property type="match status" value="2"/>
</dbReference>
<feature type="transmembrane region" description="Helical" evidence="1">
    <location>
        <begin position="97"/>
        <end position="119"/>
    </location>
</feature>
<keyword evidence="1" id="KW-0472">Membrane</keyword>
<proteinExistence type="predicted"/>
<dbReference type="PANTHER" id="PTHR22911">
    <property type="entry name" value="ACYL-MALONYL CONDENSING ENZYME-RELATED"/>
    <property type="match status" value="1"/>
</dbReference>
<evidence type="ECO:0000256" key="1">
    <source>
        <dbReference type="SAM" id="Phobius"/>
    </source>
</evidence>
<dbReference type="EMBL" id="JAUTBA010000001">
    <property type="protein sequence ID" value="MDQ1151340.1"/>
    <property type="molecule type" value="Genomic_DNA"/>
</dbReference>
<feature type="transmembrane region" description="Helical" evidence="1">
    <location>
        <begin position="269"/>
        <end position="287"/>
    </location>
</feature>
<gene>
    <name evidence="3" type="ORF">QE382_003324</name>
</gene>
<dbReference type="PANTHER" id="PTHR22911:SF137">
    <property type="entry name" value="SOLUTE CARRIER FAMILY 35 MEMBER G2-RELATED"/>
    <property type="match status" value="1"/>
</dbReference>
<feature type="transmembrane region" description="Helical" evidence="1">
    <location>
        <begin position="126"/>
        <end position="144"/>
    </location>
</feature>
<feature type="domain" description="EamA" evidence="2">
    <location>
        <begin position="8"/>
        <end position="141"/>
    </location>
</feature>
<evidence type="ECO:0000313" key="3">
    <source>
        <dbReference type="EMBL" id="MDQ1151340.1"/>
    </source>
</evidence>
<dbReference type="Pfam" id="PF00892">
    <property type="entry name" value="EamA"/>
    <property type="match status" value="2"/>
</dbReference>
<comment type="caution">
    <text evidence="3">The sequence shown here is derived from an EMBL/GenBank/DDBJ whole genome shotgun (WGS) entry which is preliminary data.</text>
</comment>
<organism evidence="3 4">
    <name type="scientific">Sphingobacterium zeae</name>
    <dbReference type="NCBI Taxonomy" id="1776859"/>
    <lineage>
        <taxon>Bacteria</taxon>
        <taxon>Pseudomonadati</taxon>
        <taxon>Bacteroidota</taxon>
        <taxon>Sphingobacteriia</taxon>
        <taxon>Sphingobacteriales</taxon>
        <taxon>Sphingobacteriaceae</taxon>
        <taxon>Sphingobacterium</taxon>
    </lineage>
</organism>
<feature type="transmembrane region" description="Helical" evidence="1">
    <location>
        <begin position="36"/>
        <end position="54"/>
    </location>
</feature>
<dbReference type="Proteomes" id="UP001244640">
    <property type="component" value="Unassembled WGS sequence"/>
</dbReference>
<feature type="transmembrane region" description="Helical" evidence="1">
    <location>
        <begin position="7"/>
        <end position="24"/>
    </location>
</feature>
<feature type="transmembrane region" description="Helical" evidence="1">
    <location>
        <begin position="156"/>
        <end position="176"/>
    </location>
</feature>
<dbReference type="RefSeq" id="WP_307186833.1">
    <property type="nucleotide sequence ID" value="NZ_JAUTBA010000001.1"/>
</dbReference>
<evidence type="ECO:0000313" key="4">
    <source>
        <dbReference type="Proteomes" id="UP001244640"/>
    </source>
</evidence>
<dbReference type="InterPro" id="IPR000620">
    <property type="entry name" value="EamA_dom"/>
</dbReference>
<feature type="transmembrane region" description="Helical" evidence="1">
    <location>
        <begin position="214"/>
        <end position="232"/>
    </location>
</feature>
<name>A0ABU0U8Q9_9SPHI</name>
<keyword evidence="1" id="KW-1133">Transmembrane helix</keyword>
<keyword evidence="4" id="KW-1185">Reference proteome</keyword>